<gene>
    <name evidence="1" type="ORF">XarjCFBP7645_09520</name>
</gene>
<protein>
    <submittedName>
        <fullName evidence="1">Uncharacterized protein</fullName>
    </submittedName>
</protein>
<name>A0A2S7AE16_9XANT</name>
<sequence>MNWNNPVIGDKFEREEWNLLRVGPGGADVLARVRRNGETEAAVSLTIAGSPVIPPPVTLPIAQAFEVAAEFARTFPR</sequence>
<dbReference type="AlphaFoldDB" id="A0A2S7AE16"/>
<dbReference type="Proteomes" id="UP000239204">
    <property type="component" value="Unassembled WGS sequence"/>
</dbReference>
<evidence type="ECO:0000313" key="1">
    <source>
        <dbReference type="EMBL" id="PPU07831.1"/>
    </source>
</evidence>
<organism evidence="1 2">
    <name type="scientific">Xanthomonas arboricola</name>
    <dbReference type="NCBI Taxonomy" id="56448"/>
    <lineage>
        <taxon>Bacteria</taxon>
        <taxon>Pseudomonadati</taxon>
        <taxon>Pseudomonadota</taxon>
        <taxon>Gammaproteobacteria</taxon>
        <taxon>Lysobacterales</taxon>
        <taxon>Lysobacteraceae</taxon>
        <taxon>Xanthomonas</taxon>
    </lineage>
</organism>
<proteinExistence type="predicted"/>
<evidence type="ECO:0000313" key="2">
    <source>
        <dbReference type="Proteomes" id="UP000239204"/>
    </source>
</evidence>
<accession>A0A2S7AE16</accession>
<reference evidence="1 2" key="1">
    <citation type="submission" date="2016-08" db="EMBL/GenBank/DDBJ databases">
        <title>Evolution of the type three secretion system and type three effector repertoires in Xanthomonas.</title>
        <authorList>
            <person name="Merda D."/>
            <person name="Briand M."/>
            <person name="Bosis E."/>
            <person name="Rousseau C."/>
            <person name="Portier P."/>
            <person name="Jacques M.-A."/>
            <person name="Fischer-Le Saux M."/>
        </authorList>
    </citation>
    <scope>NUCLEOTIDE SEQUENCE [LARGE SCALE GENOMIC DNA]</scope>
    <source>
        <strain evidence="1 2">CFBP 7645</strain>
    </source>
</reference>
<dbReference type="EMBL" id="MIGY01000002">
    <property type="protein sequence ID" value="PPU07831.1"/>
    <property type="molecule type" value="Genomic_DNA"/>
</dbReference>
<comment type="caution">
    <text evidence="1">The sequence shown here is derived from an EMBL/GenBank/DDBJ whole genome shotgun (WGS) entry which is preliminary data.</text>
</comment>